<organism evidence="7 8">
    <name type="scientific">Halobacterium bonnevillei</name>
    <dbReference type="NCBI Taxonomy" id="2692200"/>
    <lineage>
        <taxon>Archaea</taxon>
        <taxon>Methanobacteriati</taxon>
        <taxon>Methanobacteriota</taxon>
        <taxon>Stenosarchaea group</taxon>
        <taxon>Halobacteria</taxon>
        <taxon>Halobacteriales</taxon>
        <taxon>Halobacteriaceae</taxon>
        <taxon>Halobacterium</taxon>
    </lineage>
</organism>
<feature type="transmembrane region" description="Helical" evidence="6">
    <location>
        <begin position="282"/>
        <end position="303"/>
    </location>
</feature>
<protein>
    <submittedName>
        <fullName evidence="7">Oligosaccharide flippase family protein</fullName>
    </submittedName>
</protein>
<dbReference type="EMBL" id="WUUU01000153">
    <property type="protein sequence ID" value="MXR21800.1"/>
    <property type="molecule type" value="Genomic_DNA"/>
</dbReference>
<feature type="transmembrane region" description="Helical" evidence="6">
    <location>
        <begin position="413"/>
        <end position="431"/>
    </location>
</feature>
<name>A0A6B0SSM7_9EURY</name>
<accession>A0A6B0SSM7</accession>
<dbReference type="OrthoDB" id="112053at2157"/>
<feature type="transmembrane region" description="Helical" evidence="6">
    <location>
        <begin position="156"/>
        <end position="187"/>
    </location>
</feature>
<feature type="transmembrane region" description="Helical" evidence="6">
    <location>
        <begin position="12"/>
        <end position="32"/>
    </location>
</feature>
<evidence type="ECO:0000313" key="7">
    <source>
        <dbReference type="EMBL" id="MXR21800.1"/>
    </source>
</evidence>
<dbReference type="GO" id="GO:0005886">
    <property type="term" value="C:plasma membrane"/>
    <property type="evidence" value="ECO:0007669"/>
    <property type="project" value="UniProtKB-SubCell"/>
</dbReference>
<evidence type="ECO:0000256" key="1">
    <source>
        <dbReference type="ARBA" id="ARBA00004651"/>
    </source>
</evidence>
<feature type="transmembrane region" description="Helical" evidence="6">
    <location>
        <begin position="373"/>
        <end position="393"/>
    </location>
</feature>
<comment type="subcellular location">
    <subcellularLocation>
        <location evidence="1">Cell membrane</location>
        <topology evidence="1">Multi-pass membrane protein</topology>
    </subcellularLocation>
</comment>
<feature type="transmembrane region" description="Helical" evidence="6">
    <location>
        <begin position="315"/>
        <end position="335"/>
    </location>
</feature>
<dbReference type="PANTHER" id="PTHR30250:SF31">
    <property type="entry name" value="INNER MEMBRANE PROTEIN YGHQ"/>
    <property type="match status" value="1"/>
</dbReference>
<feature type="transmembrane region" description="Helical" evidence="6">
    <location>
        <begin position="437"/>
        <end position="455"/>
    </location>
</feature>
<proteinExistence type="predicted"/>
<dbReference type="AlphaFoldDB" id="A0A6B0SSM7"/>
<evidence type="ECO:0000256" key="5">
    <source>
        <dbReference type="ARBA" id="ARBA00023136"/>
    </source>
</evidence>
<evidence type="ECO:0000256" key="6">
    <source>
        <dbReference type="SAM" id="Phobius"/>
    </source>
</evidence>
<evidence type="ECO:0000256" key="4">
    <source>
        <dbReference type="ARBA" id="ARBA00022989"/>
    </source>
</evidence>
<feature type="transmembrane region" description="Helical" evidence="6">
    <location>
        <begin position="347"/>
        <end position="367"/>
    </location>
</feature>
<dbReference type="Pfam" id="PF13440">
    <property type="entry name" value="Polysacc_synt_3"/>
    <property type="match status" value="1"/>
</dbReference>
<dbReference type="RefSeq" id="WP_159527240.1">
    <property type="nucleotide sequence ID" value="NZ_WUUU01000153.1"/>
</dbReference>
<keyword evidence="5 6" id="KW-0472">Membrane</keyword>
<feature type="transmembrane region" description="Helical" evidence="6">
    <location>
        <begin position="75"/>
        <end position="97"/>
    </location>
</feature>
<keyword evidence="2" id="KW-1003">Cell membrane</keyword>
<evidence type="ECO:0000256" key="2">
    <source>
        <dbReference type="ARBA" id="ARBA00022475"/>
    </source>
</evidence>
<comment type="caution">
    <text evidence="7">The sequence shown here is derived from an EMBL/GenBank/DDBJ whole genome shotgun (WGS) entry which is preliminary data.</text>
</comment>
<keyword evidence="4 6" id="KW-1133">Transmembrane helix</keyword>
<evidence type="ECO:0000313" key="8">
    <source>
        <dbReference type="Proteomes" id="UP000471521"/>
    </source>
</evidence>
<sequence length="478" mass="50949">MNFSLEVAKSFVGTVVQAVFGLAGIIVFARILGPVEFGGFYLLLSITQIIDPPFKGWSTAVKKRFSEYESNRSEIFGSQVIINVTGLVVIGLGAIILESYLASYTGLDHALLLLLVILATVTSFEPLQQMLDASGRPALSTWIDTVRSILTTPLQLGLVLLGFGAVGMGLGLAGATAITVLVCYRYLGVRPALPSRETLESVWGFARYSFVHELVGTAYDRYDVLLLGALLGQAAVADYEVALKLTLPATFISSAITGALVPRISNLNSRGESVGDDVTNSLAFAPLLAIPIFFGAFAIPHALVVTVFGSPYRDAAVLLVGLALVRIIHIQGSHLSNVLQGVDRPDLPLRISIIAFALNIVVGYVLVKQIGALGAVIGTVVAAGLRYVILAYLTRTLIDGVRLFPRPLIEQIAAGFVMFLTVEAIHSILSIQSWSDLLLLVGTGAAVYGVTLLAISTQLRHIVREVIEDVVTATHPSL</sequence>
<dbReference type="Proteomes" id="UP000471521">
    <property type="component" value="Unassembled WGS sequence"/>
</dbReference>
<feature type="transmembrane region" description="Helical" evidence="6">
    <location>
        <begin position="109"/>
        <end position="127"/>
    </location>
</feature>
<dbReference type="InterPro" id="IPR050833">
    <property type="entry name" value="Poly_Biosynth_Transport"/>
</dbReference>
<keyword evidence="8" id="KW-1185">Reference proteome</keyword>
<keyword evidence="3 6" id="KW-0812">Transmembrane</keyword>
<reference evidence="7 8" key="1">
    <citation type="submission" date="2019-12" db="EMBL/GenBank/DDBJ databases">
        <title>Isolation and characterization of three novel carbon monoxide-oxidizing members of Halobacteria from salione crusts and soils.</title>
        <authorList>
            <person name="Myers M.R."/>
            <person name="King G.M."/>
        </authorList>
    </citation>
    <scope>NUCLEOTIDE SEQUENCE [LARGE SCALE GENOMIC DNA]</scope>
    <source>
        <strain evidence="7 8">PCN9</strain>
    </source>
</reference>
<gene>
    <name evidence="7" type="ORF">GRX66_14745</name>
</gene>
<evidence type="ECO:0000256" key="3">
    <source>
        <dbReference type="ARBA" id="ARBA00022692"/>
    </source>
</evidence>
<dbReference type="PANTHER" id="PTHR30250">
    <property type="entry name" value="PST FAMILY PREDICTED COLANIC ACID TRANSPORTER"/>
    <property type="match status" value="1"/>
</dbReference>